<organism evidence="4 5">
    <name type="scientific">Danio rerio</name>
    <name type="common">Zebrafish</name>
    <name type="synonym">Brachydanio rerio</name>
    <dbReference type="NCBI Taxonomy" id="7955"/>
    <lineage>
        <taxon>Eukaryota</taxon>
        <taxon>Metazoa</taxon>
        <taxon>Chordata</taxon>
        <taxon>Craniata</taxon>
        <taxon>Vertebrata</taxon>
        <taxon>Euteleostomi</taxon>
        <taxon>Actinopterygii</taxon>
        <taxon>Neopterygii</taxon>
        <taxon>Teleostei</taxon>
        <taxon>Ostariophysi</taxon>
        <taxon>Cypriniformes</taxon>
        <taxon>Danionidae</taxon>
        <taxon>Danioninae</taxon>
        <taxon>Danio</taxon>
    </lineage>
</organism>
<dbReference type="InterPro" id="IPR006630">
    <property type="entry name" value="La_HTH"/>
</dbReference>
<dbReference type="InterPro" id="IPR034900">
    <property type="entry name" value="LARP4B_RRM"/>
</dbReference>
<keyword evidence="7" id="KW-1267">Proteomics identification</keyword>
<dbReference type="ZFIN" id="ZDB-GENE-061027-39">
    <property type="gene designation" value="larp4b"/>
</dbReference>
<dbReference type="InterPro" id="IPR058699">
    <property type="entry name" value="RRM_LARP4/4B"/>
</dbReference>
<dbReference type="PANTHER" id="PTHR22792:SF43">
    <property type="entry name" value="LA-RELATED PROTEIN 4B"/>
    <property type="match status" value="1"/>
</dbReference>
<sequence length="1838" mass="200637">MGCCFSKELNPNPVNERTSLLQEAIPESSTTKALRDYAWSVADLADEKPSQNGTVNVALETSCNASSTNLSAGLNLIKEGGSSVQEGMTFWEPPVGDPPINEVTVQKGNTSELGKDGRDYCQMKETVPLDSVKKKIADNARMRAKWFCDGQQSHSTAVSVIAKQEQIKTLQDVQSKSASLPKHATLLQNNCIRKSVNLSDSEQGSSGILITDHSFKKELNFYSICLIDLEDLGSECGYQSMTEADAVRYASAPAVSEKALFGNTSLPQDRTISGSDPSLKKTAAQQTDKCPSEKTLGYSTSLPANLALLNEDLKPFSVQENQKPSSGNESTCCSDTKCTGFPNIAVEDTTDQPSPDLLSQYGQMSSTNAASPQGEPADLLKNPDLYDSNGYKTTDLSSPLQQDINGLPDKVELENKHKICDFTEPMDLIKDTVVSDEAEYSVSCLSNTADKPQFPIMIWDKCVSKKTHTEKVHKETSQALSAVSTSASGMQVEIDVQEGLSYENSSEEIENVKFCSETQVSSVKKENLSKSLSCQKVEVEPRQIGMQEEVIFSPCRFSVLQCEGQTNESDMFKVAGVPHGLNCPSHAESICVDLTCNAEEDKMDMTLTPHVYTCSVFPTNQTKIVSESCDIPNREQNVELKADFTNFESCDVNPSPLPTNETVNFEQLMEVTHKCELDYDSVSFFGSSDAEVYTDTQTVPDCSVDEDLSNSIVLASDTSRKDICNKGQAGNSAGSCLSQVELGSELPGFVEQSMDNEIGESCLQHDEKMHIASENFCEDEPKVLGEIGLCTDDGKTEMSECEPQVLAPTLEILNGLNDANNNNEHLESGCSANCVAHTPFEAPCLFEVSEIASCSSGSSNCMRERAFQYMESSSELLASDTQGSSVTYIQEHGEFQDMREMKGGGVDISIPLVSIARLPLETGEVQLCAIHGHGCNDVNSTTTTACVSQPTTSIGDRDFDPSDSKVIDDEISDDIYVNAAIPLPVEPDQVDIYASTPSYEIYFLNNAQLTVPVQVENPQGLDEIDGEQGMLNMVSDLLGKSELNDEVDTGHCLPAWSKEPHVLFSDNQMEACALVSAWDHAVSEASLTMQNVEQDTESDPNVGLQDFQTSMGFIAPYPYNLLATEGSCVWDWQSAYSGLESSKISDLNPNAKAWANYMPKPEASAPTCPDSQQSWVEAADDPSNCISDGYNNSEDKGNWNEEQQVSTSVELPFAAQPESVYLGSSVIEKGIVSNQNTSMKGVDDSDSSRQLEDLREQLKATLEFCLSRENLANDMYLISQMDSDQYVPIVTLANLDQIKKLTTDVDLISDILKTLPLVQVDKCGEKVRPNQNRCIVILREIPEATPLEEVEALFKSDNLPKFINCEFAYNDNWFITFESEADAQLAYQYLREEVKTFQGKPIKARIKAKAIAVNTFVPKNGYRPVDVSSNVQQRYTPYYIPPVYGAQQQFPLYRLVTPQGWSATQSYLDPTLVSPFPSPAFINGFAGSPTFKSATSPLTVRHYTHAPRNRNHNKTHIRLPTDRGTTLLENPAAFSTFPTERIPNGTRPPQTHHLGSRPRLPTGLAYPRRDQVGSGRMEVNGADYSLNAGRGRRGGFGYRKRRDDNKFPRSGTQSPPPVQERTPSPSFELGLSSFPPLPGAAGNLKPEVKPENSLDNRLSDVVIGAVKDKPLNKDVVTSRVISGTPKESVQAAPAPAAQTPVDHQHSPSPAQTSPTAVEKPKETQTPAEKCSDTHAAKTTPLSNPVTVSLQQEPRKPSYAEICQRIREAPTQQPSADPRAPSSTAEDVKTPDSAERRCKESASAPAKSTATACPRETVKSQQSPGDRATAGTTASFHQS</sequence>
<dbReference type="GO" id="GO:0003730">
    <property type="term" value="F:mRNA 3'-UTR binding"/>
    <property type="evidence" value="ECO:0000318"/>
    <property type="project" value="GO_Central"/>
</dbReference>
<dbReference type="Gene3D" id="1.10.10.10">
    <property type="entry name" value="Winged helix-like DNA-binding domain superfamily/Winged helix DNA-binding domain"/>
    <property type="match status" value="1"/>
</dbReference>
<evidence type="ECO:0000256" key="1">
    <source>
        <dbReference type="ARBA" id="ARBA00022553"/>
    </source>
</evidence>
<dbReference type="CDD" id="cd08036">
    <property type="entry name" value="LARP_5"/>
    <property type="match status" value="1"/>
</dbReference>
<dbReference type="SUPFAM" id="SSF46785">
    <property type="entry name" value="Winged helix' DNA-binding domain"/>
    <property type="match status" value="1"/>
</dbReference>
<accession>A0A8M9PU52</accession>
<evidence type="ECO:0000256" key="3">
    <source>
        <dbReference type="PROSITE-ProRule" id="PRU00332"/>
    </source>
</evidence>
<evidence type="ECO:0000256" key="2">
    <source>
        <dbReference type="ARBA" id="ARBA00022884"/>
    </source>
</evidence>
<dbReference type="AlphaFoldDB" id="A0A8M9PU52"/>
<dbReference type="GO" id="GO:0010494">
    <property type="term" value="C:cytoplasmic stress granule"/>
    <property type="evidence" value="ECO:0000318"/>
    <property type="project" value="GO_Central"/>
</dbReference>
<evidence type="ECO:0000313" key="6">
    <source>
        <dbReference type="ZFIN" id="ZDB-GENE-061027-39"/>
    </source>
</evidence>
<dbReference type="InterPro" id="IPR036388">
    <property type="entry name" value="WH-like_DNA-bd_sf"/>
</dbReference>
<dbReference type="InterPro" id="IPR036390">
    <property type="entry name" value="WH_DNA-bd_sf"/>
</dbReference>
<dbReference type="GO" id="GO:0045727">
    <property type="term" value="P:positive regulation of translation"/>
    <property type="evidence" value="ECO:0000318"/>
    <property type="project" value="GO_Central"/>
</dbReference>
<evidence type="ECO:0007829" key="7">
    <source>
        <dbReference type="PeptideAtlas" id="A0A8M9PU52"/>
    </source>
</evidence>
<dbReference type="RefSeq" id="XP_021325871.2">
    <property type="nucleotide sequence ID" value="XM_021470196.3"/>
</dbReference>
<dbReference type="Pfam" id="PF26088">
    <property type="entry name" value="RRM_LARP4"/>
    <property type="match status" value="1"/>
</dbReference>
<dbReference type="PANTHER" id="PTHR22792">
    <property type="entry name" value="LUPUS LA PROTEIN-RELATED"/>
    <property type="match status" value="1"/>
</dbReference>
<dbReference type="PROSITE" id="PS50961">
    <property type="entry name" value="HTH_LA"/>
    <property type="match status" value="1"/>
</dbReference>
<name>A0A8M9PU52_DANRE</name>
<dbReference type="CTD" id="23185"/>
<dbReference type="GO" id="GO:0005829">
    <property type="term" value="C:cytosol"/>
    <property type="evidence" value="ECO:0000318"/>
    <property type="project" value="GO_Central"/>
</dbReference>
<dbReference type="InterPro" id="IPR045180">
    <property type="entry name" value="La_dom_prot"/>
</dbReference>
<dbReference type="OrthoDB" id="10046764at2759"/>
<dbReference type="Pfam" id="PF05383">
    <property type="entry name" value="La"/>
    <property type="match status" value="1"/>
</dbReference>
<protein>
    <submittedName>
        <fullName evidence="5">La-related protein 4B isoform X1</fullName>
    </submittedName>
</protein>
<gene>
    <name evidence="5 6" type="primary">larp4b</name>
    <name evidence="5" type="synonym">zgc:153918</name>
</gene>
<proteinExistence type="evidence at protein level"/>
<dbReference type="SMART" id="SM00715">
    <property type="entry name" value="LA"/>
    <property type="match status" value="1"/>
</dbReference>
<keyword evidence="4" id="KW-1185">Reference proteome</keyword>
<keyword evidence="2 3" id="KW-0694">RNA-binding</keyword>
<dbReference type="AGR" id="ZFIN:ZDB-GENE-061027-39"/>
<reference evidence="5" key="1">
    <citation type="submission" date="2025-08" db="UniProtKB">
        <authorList>
            <consortium name="RefSeq"/>
        </authorList>
    </citation>
    <scope>IDENTIFICATION</scope>
    <source>
        <strain evidence="5">Tuebingen</strain>
        <tissue evidence="5">Fibroblasts and whole tissue</tissue>
    </source>
</reference>
<keyword evidence="1" id="KW-0597">Phosphoprotein</keyword>
<evidence type="ECO:0000313" key="4">
    <source>
        <dbReference type="Proteomes" id="UP000000437"/>
    </source>
</evidence>
<dbReference type="CDD" id="cd12706">
    <property type="entry name" value="RRM_LARP5"/>
    <property type="match status" value="1"/>
</dbReference>
<dbReference type="Proteomes" id="UP000000437">
    <property type="component" value="Chromosome 24"/>
</dbReference>
<evidence type="ECO:0000313" key="5">
    <source>
        <dbReference type="RefSeq" id="XP_021325871.2"/>
    </source>
</evidence>
<dbReference type="FunCoup" id="A0A8M9PU52">
    <property type="interactions" value="62"/>
</dbReference>